<evidence type="ECO:0000313" key="5">
    <source>
        <dbReference type="Ensembl" id="ENSLLTP00000014917.1"/>
    </source>
</evidence>
<keyword evidence="6" id="KW-1185">Reference proteome</keyword>
<feature type="domain" description="RNase NYN" evidence="3">
    <location>
        <begin position="31"/>
        <end position="57"/>
    </location>
</feature>
<dbReference type="AlphaFoldDB" id="A0A8C5SEY7"/>
<dbReference type="Proteomes" id="UP000694406">
    <property type="component" value="Unplaced"/>
</dbReference>
<feature type="domain" description="N4BP1 C-terminal UBA" evidence="4">
    <location>
        <begin position="89"/>
        <end position="134"/>
    </location>
</feature>
<dbReference type="InterPro" id="IPR021869">
    <property type="entry name" value="RNase_Zc3h12_NYN"/>
</dbReference>
<evidence type="ECO:0000256" key="1">
    <source>
        <dbReference type="ARBA" id="ARBA00038274"/>
    </source>
</evidence>
<dbReference type="GO" id="GO:0005634">
    <property type="term" value="C:nucleus"/>
    <property type="evidence" value="ECO:0007669"/>
    <property type="project" value="TreeGrafter"/>
</dbReference>
<feature type="region of interest" description="Disordered" evidence="2">
    <location>
        <begin position="62"/>
        <end position="92"/>
    </location>
</feature>
<dbReference type="GO" id="GO:0003729">
    <property type="term" value="F:mRNA binding"/>
    <property type="evidence" value="ECO:0007669"/>
    <property type="project" value="TreeGrafter"/>
</dbReference>
<name>A0A8C5SEY7_LATLA</name>
<dbReference type="GO" id="GO:0036464">
    <property type="term" value="C:cytoplasmic ribonucleoprotein granule"/>
    <property type="evidence" value="ECO:0007669"/>
    <property type="project" value="TreeGrafter"/>
</dbReference>
<dbReference type="GeneTree" id="ENSGT00940000161993"/>
<feature type="compositionally biased region" description="Basic and acidic residues" evidence="2">
    <location>
        <begin position="73"/>
        <end position="92"/>
    </location>
</feature>
<dbReference type="PANTHER" id="PTHR12876">
    <property type="entry name" value="N4BP1-RELATED"/>
    <property type="match status" value="1"/>
</dbReference>
<evidence type="ECO:0000259" key="3">
    <source>
        <dbReference type="Pfam" id="PF11977"/>
    </source>
</evidence>
<evidence type="ECO:0000259" key="4">
    <source>
        <dbReference type="Pfam" id="PF23054"/>
    </source>
</evidence>
<dbReference type="Gene3D" id="3.40.50.11980">
    <property type="match status" value="1"/>
</dbReference>
<evidence type="ECO:0000256" key="2">
    <source>
        <dbReference type="SAM" id="MobiDB-lite"/>
    </source>
</evidence>
<reference evidence="5" key="1">
    <citation type="submission" date="2025-08" db="UniProtKB">
        <authorList>
            <consortium name="Ensembl"/>
        </authorList>
    </citation>
    <scope>IDENTIFICATION</scope>
</reference>
<dbReference type="Pfam" id="PF11977">
    <property type="entry name" value="RNase_Zc3h12a"/>
    <property type="match status" value="1"/>
</dbReference>
<evidence type="ECO:0000313" key="6">
    <source>
        <dbReference type="Proteomes" id="UP000694406"/>
    </source>
</evidence>
<protein>
    <submittedName>
        <fullName evidence="5">Uncharacterized protein</fullName>
    </submittedName>
</protein>
<dbReference type="Pfam" id="PF23054">
    <property type="entry name" value="UBA_N4BP1_C"/>
    <property type="match status" value="1"/>
</dbReference>
<dbReference type="GO" id="GO:0004521">
    <property type="term" value="F:RNA endonuclease activity"/>
    <property type="evidence" value="ECO:0007669"/>
    <property type="project" value="TreeGrafter"/>
</dbReference>
<accession>A0A8C5SEY7</accession>
<comment type="similarity">
    <text evidence="1">Belongs to the N4BP1 family.</text>
</comment>
<dbReference type="PANTHER" id="PTHR12876:SF28">
    <property type="entry name" value="PROTEIN KHNYN"/>
    <property type="match status" value="1"/>
</dbReference>
<proteinExistence type="inferred from homology"/>
<dbReference type="InterPro" id="IPR056578">
    <property type="entry name" value="UBA_N4BP1_C"/>
</dbReference>
<reference evidence="5" key="2">
    <citation type="submission" date="2025-09" db="UniProtKB">
        <authorList>
            <consortium name="Ensembl"/>
        </authorList>
    </citation>
    <scope>IDENTIFICATION</scope>
</reference>
<organism evidence="5 6">
    <name type="scientific">Laticauda laticaudata</name>
    <name type="common">Blue-ringed sea krait</name>
    <name type="synonym">Blue-lipped sea krait</name>
    <dbReference type="NCBI Taxonomy" id="8630"/>
    <lineage>
        <taxon>Eukaryota</taxon>
        <taxon>Metazoa</taxon>
        <taxon>Chordata</taxon>
        <taxon>Craniata</taxon>
        <taxon>Vertebrata</taxon>
        <taxon>Euteleostomi</taxon>
        <taxon>Lepidosauria</taxon>
        <taxon>Squamata</taxon>
        <taxon>Bifurcata</taxon>
        <taxon>Unidentata</taxon>
        <taxon>Episquamata</taxon>
        <taxon>Toxicofera</taxon>
        <taxon>Serpentes</taxon>
        <taxon>Colubroidea</taxon>
        <taxon>Elapidae</taxon>
        <taxon>Laticaudinae</taxon>
        <taxon>Laticauda</taxon>
    </lineage>
</organism>
<dbReference type="Ensembl" id="ENSLLTT00000015505.1">
    <property type="protein sequence ID" value="ENSLLTP00000014917.1"/>
    <property type="gene ID" value="ENSLLTG00000011451.1"/>
</dbReference>
<dbReference type="InterPro" id="IPR051101">
    <property type="entry name" value="ZC3H12/N4BP1_RNase_Reg"/>
</dbReference>
<sequence length="137" mass="15474">SCLAMEIWDSIVVNCGFAECMNPFSGFMLCSLLQYTFVGNIFMVPDDPLGRSGPTLADFLKKKTRPPAGAGGDNRRGRQGSPEEKEKLRSTEETEWLRSKLLEIFEGQNRKVDFVLIREPCCQDLNKLSEIILSFTF</sequence>